<evidence type="ECO:0000259" key="3">
    <source>
        <dbReference type="PROSITE" id="PS50013"/>
    </source>
</evidence>
<dbReference type="EMBL" id="JABCKI010003077">
    <property type="protein sequence ID" value="KAG5643490.1"/>
    <property type="molecule type" value="Genomic_DNA"/>
</dbReference>
<evidence type="ECO:0000313" key="5">
    <source>
        <dbReference type="Proteomes" id="UP000717328"/>
    </source>
</evidence>
<reference evidence="4" key="1">
    <citation type="submission" date="2021-02" db="EMBL/GenBank/DDBJ databases">
        <authorList>
            <person name="Nieuwenhuis M."/>
            <person name="Van De Peppel L.J.J."/>
        </authorList>
    </citation>
    <scope>NUCLEOTIDE SEQUENCE</scope>
    <source>
        <strain evidence="4">D49</strain>
    </source>
</reference>
<dbReference type="GO" id="GO:0006338">
    <property type="term" value="P:chromatin remodeling"/>
    <property type="evidence" value="ECO:0007669"/>
    <property type="project" value="UniProtKB-ARBA"/>
</dbReference>
<dbReference type="InterPro" id="IPR051219">
    <property type="entry name" value="Heterochromatin_chromo-domain"/>
</dbReference>
<dbReference type="OrthoDB" id="2630497at2759"/>
<dbReference type="CDD" id="cd00024">
    <property type="entry name" value="CD_CSD"/>
    <property type="match status" value="1"/>
</dbReference>
<dbReference type="InterPro" id="IPR023780">
    <property type="entry name" value="Chromo_domain"/>
</dbReference>
<comment type="subcellular location">
    <subcellularLocation>
        <location evidence="1">Nucleus</location>
    </subcellularLocation>
</comment>
<dbReference type="PROSITE" id="PS50013">
    <property type="entry name" value="CHROMO_2"/>
    <property type="match status" value="1"/>
</dbReference>
<dbReference type="GO" id="GO:0005634">
    <property type="term" value="C:nucleus"/>
    <property type="evidence" value="ECO:0007669"/>
    <property type="project" value="UniProtKB-SubCell"/>
</dbReference>
<dbReference type="AlphaFoldDB" id="A0A9P7G653"/>
<keyword evidence="2" id="KW-0539">Nucleus</keyword>
<dbReference type="Gene3D" id="2.40.50.40">
    <property type="match status" value="1"/>
</dbReference>
<dbReference type="PANTHER" id="PTHR22812">
    <property type="entry name" value="CHROMOBOX PROTEIN"/>
    <property type="match status" value="1"/>
</dbReference>
<accession>A0A9P7G653</accession>
<dbReference type="PRINTS" id="PR00504">
    <property type="entry name" value="CHROMODOMAIN"/>
</dbReference>
<dbReference type="SUPFAM" id="SSF54160">
    <property type="entry name" value="Chromo domain-like"/>
    <property type="match status" value="1"/>
</dbReference>
<evidence type="ECO:0000256" key="2">
    <source>
        <dbReference type="ARBA" id="ARBA00023242"/>
    </source>
</evidence>
<gene>
    <name evidence="4" type="ORF">H0H81_010084</name>
</gene>
<sequence>MEGQVPEPAPPVEIEGEMEHEVEAIIDSQLYHGKLEFLVKWEGYTDEENKWEPEANVQHAKEAVKDFYKKHPSAPRQI</sequence>
<feature type="domain" description="Chromo" evidence="3">
    <location>
        <begin position="20"/>
        <end position="78"/>
    </location>
</feature>
<evidence type="ECO:0000256" key="1">
    <source>
        <dbReference type="ARBA" id="ARBA00004123"/>
    </source>
</evidence>
<protein>
    <recommendedName>
        <fullName evidence="3">Chromo domain-containing protein</fullName>
    </recommendedName>
</protein>
<dbReference type="InterPro" id="IPR000953">
    <property type="entry name" value="Chromo/chromo_shadow_dom"/>
</dbReference>
<proteinExistence type="predicted"/>
<dbReference type="SMART" id="SM00298">
    <property type="entry name" value="CHROMO"/>
    <property type="match status" value="1"/>
</dbReference>
<evidence type="ECO:0000313" key="4">
    <source>
        <dbReference type="EMBL" id="KAG5643490.1"/>
    </source>
</evidence>
<dbReference type="InterPro" id="IPR016197">
    <property type="entry name" value="Chromo-like_dom_sf"/>
</dbReference>
<name>A0A9P7G653_9AGAR</name>
<dbReference type="Proteomes" id="UP000717328">
    <property type="component" value="Unassembled WGS sequence"/>
</dbReference>
<reference evidence="4" key="2">
    <citation type="submission" date="2021-10" db="EMBL/GenBank/DDBJ databases">
        <title>Phylogenomics reveals ancestral predisposition of the termite-cultivated fungus Termitomyces towards a domesticated lifestyle.</title>
        <authorList>
            <person name="Auxier B."/>
            <person name="Grum-Grzhimaylo A."/>
            <person name="Cardenas M.E."/>
            <person name="Lodge J.D."/>
            <person name="Laessoe T."/>
            <person name="Pedersen O."/>
            <person name="Smith M.E."/>
            <person name="Kuyper T.W."/>
            <person name="Franco-Molano E.A."/>
            <person name="Baroni T.J."/>
            <person name="Aanen D.K."/>
        </authorList>
    </citation>
    <scope>NUCLEOTIDE SEQUENCE</scope>
    <source>
        <strain evidence="4">D49</strain>
    </source>
</reference>
<dbReference type="InterPro" id="IPR017984">
    <property type="entry name" value="Chromo_dom_subgr"/>
</dbReference>
<organism evidence="4 5">
    <name type="scientific">Sphagnurus paluster</name>
    <dbReference type="NCBI Taxonomy" id="117069"/>
    <lineage>
        <taxon>Eukaryota</taxon>
        <taxon>Fungi</taxon>
        <taxon>Dikarya</taxon>
        <taxon>Basidiomycota</taxon>
        <taxon>Agaricomycotina</taxon>
        <taxon>Agaricomycetes</taxon>
        <taxon>Agaricomycetidae</taxon>
        <taxon>Agaricales</taxon>
        <taxon>Tricholomatineae</taxon>
        <taxon>Lyophyllaceae</taxon>
        <taxon>Sphagnurus</taxon>
    </lineage>
</organism>
<feature type="non-terminal residue" evidence="4">
    <location>
        <position position="78"/>
    </location>
</feature>
<dbReference type="Pfam" id="PF00385">
    <property type="entry name" value="Chromo"/>
    <property type="match status" value="1"/>
</dbReference>
<comment type="caution">
    <text evidence="4">The sequence shown here is derived from an EMBL/GenBank/DDBJ whole genome shotgun (WGS) entry which is preliminary data.</text>
</comment>
<keyword evidence="5" id="KW-1185">Reference proteome</keyword>